<evidence type="ECO:0008006" key="6">
    <source>
        <dbReference type="Google" id="ProtNLM"/>
    </source>
</evidence>
<evidence type="ECO:0000256" key="2">
    <source>
        <dbReference type="SAM" id="MobiDB-lite"/>
    </source>
</evidence>
<dbReference type="RefSeq" id="WP_120443175.1">
    <property type="nucleotide sequence ID" value="NZ_CP031078.1"/>
</dbReference>
<keyword evidence="3" id="KW-0732">Signal</keyword>
<feature type="coiled-coil region" evidence="1">
    <location>
        <begin position="132"/>
        <end position="159"/>
    </location>
</feature>
<evidence type="ECO:0000313" key="5">
    <source>
        <dbReference type="Proteomes" id="UP000272010"/>
    </source>
</evidence>
<feature type="chain" id="PRO_5017401564" description="Glycine zipper domain-containing protein" evidence="3">
    <location>
        <begin position="19"/>
        <end position="268"/>
    </location>
</feature>
<feature type="region of interest" description="Disordered" evidence="2">
    <location>
        <begin position="230"/>
        <end position="252"/>
    </location>
</feature>
<evidence type="ECO:0000256" key="3">
    <source>
        <dbReference type="SAM" id="SignalP"/>
    </source>
</evidence>
<dbReference type="Proteomes" id="UP000272010">
    <property type="component" value="Chromosome"/>
</dbReference>
<accession>A0A386URS0</accession>
<feature type="signal peptide" evidence="3">
    <location>
        <begin position="1"/>
        <end position="18"/>
    </location>
</feature>
<keyword evidence="1" id="KW-0175">Coiled coil</keyword>
<reference evidence="5" key="1">
    <citation type="submission" date="2018-07" db="EMBL/GenBank/DDBJ databases">
        <title>Genome Structure of the Opportunistic Pathogen Paracoccus yeei (Alphaproteobacteria) and Identification of Putative Virulence Factors.</title>
        <authorList>
            <person name="Lasek R."/>
            <person name="Szuplewska M."/>
            <person name="Mitura M."/>
            <person name="Decewicz P."/>
            <person name="Chmielowska C."/>
            <person name="Pawlot A."/>
            <person name="Sentkowska D."/>
            <person name="Czarnecki J."/>
            <person name="Bartosik D."/>
        </authorList>
    </citation>
    <scope>NUCLEOTIDE SEQUENCE [LARGE SCALE GENOMIC DNA]</scope>
    <source>
        <strain evidence="5">CCUG 32053</strain>
    </source>
</reference>
<protein>
    <recommendedName>
        <fullName evidence="6">Glycine zipper domain-containing protein</fullName>
    </recommendedName>
</protein>
<proteinExistence type="predicted"/>
<name>A0A386URS0_9RHOB</name>
<organism evidence="4 5">
    <name type="scientific">Paracoccus yeei</name>
    <dbReference type="NCBI Taxonomy" id="147645"/>
    <lineage>
        <taxon>Bacteria</taxon>
        <taxon>Pseudomonadati</taxon>
        <taxon>Pseudomonadota</taxon>
        <taxon>Alphaproteobacteria</taxon>
        <taxon>Rhodobacterales</taxon>
        <taxon>Paracoccaceae</taxon>
        <taxon>Paracoccus</taxon>
    </lineage>
</organism>
<feature type="region of interest" description="Disordered" evidence="2">
    <location>
        <begin position="24"/>
        <end position="44"/>
    </location>
</feature>
<dbReference type="AlphaFoldDB" id="A0A386URS0"/>
<gene>
    <name evidence="4" type="ORF">PY32053_03276</name>
</gene>
<feature type="compositionally biased region" description="Basic and acidic residues" evidence="2">
    <location>
        <begin position="234"/>
        <end position="251"/>
    </location>
</feature>
<evidence type="ECO:0000313" key="4">
    <source>
        <dbReference type="EMBL" id="AYF02850.1"/>
    </source>
</evidence>
<dbReference type="PROSITE" id="PS51257">
    <property type="entry name" value="PROKAR_LIPOPROTEIN"/>
    <property type="match status" value="1"/>
</dbReference>
<sequence>MKLIKAGVLLAALSMALAGCEEGAASSSTGSKPSSSTGSSTGSMSSAAVTKLATQGNLSPDAIRLQTMSVQLLTLEQEQQAAKDRSASFAAQGTGLGIAGGAIAGLLACQLAGCSTAQRNQIIAAGAVGGGIAGHQMGKAQAERQNQAAEAENAILRRLQIAGQQLDKAREARVLAERVVASNQSKLSRMQADVAAGRASKAQLDLVRADAAADAVQVQKVAGVMDKSVSTMKGEQRLNDSRSALSKEETATQKSYEVLSKSIRSSAL</sequence>
<dbReference type="EMBL" id="CP031078">
    <property type="protein sequence ID" value="AYF02850.1"/>
    <property type="molecule type" value="Genomic_DNA"/>
</dbReference>
<evidence type="ECO:0000256" key="1">
    <source>
        <dbReference type="SAM" id="Coils"/>
    </source>
</evidence>